<dbReference type="GO" id="GO:0006307">
    <property type="term" value="P:DNA alkylation repair"/>
    <property type="evidence" value="ECO:0007669"/>
    <property type="project" value="TreeGrafter"/>
</dbReference>
<keyword evidence="3" id="KW-0326">Glycosidase</keyword>
<keyword evidence="2" id="KW-0234">DNA repair</keyword>
<dbReference type="PANTHER" id="PTHR43003">
    <property type="entry name" value="DNA-3-METHYLADENINE GLYCOSYLASE"/>
    <property type="match status" value="1"/>
</dbReference>
<dbReference type="STRING" id="74649.A0A2P6SHB6"/>
<dbReference type="GO" id="GO:0032993">
    <property type="term" value="C:protein-DNA complex"/>
    <property type="evidence" value="ECO:0007669"/>
    <property type="project" value="TreeGrafter"/>
</dbReference>
<proteinExistence type="predicted"/>
<dbReference type="AlphaFoldDB" id="A0A2P6SHB6"/>
<keyword evidence="1" id="KW-0227">DNA damage</keyword>
<dbReference type="Gene3D" id="1.10.340.30">
    <property type="entry name" value="Hypothetical protein, domain 2"/>
    <property type="match status" value="1"/>
</dbReference>
<dbReference type="EMBL" id="PDCK01000039">
    <property type="protein sequence ID" value="PRQ58067.1"/>
    <property type="molecule type" value="Genomic_DNA"/>
</dbReference>
<dbReference type="GO" id="GO:0043916">
    <property type="term" value="F:DNA-7-methylguanine glycosylase activity"/>
    <property type="evidence" value="ECO:0007669"/>
    <property type="project" value="TreeGrafter"/>
</dbReference>
<dbReference type="InterPro" id="IPR051912">
    <property type="entry name" value="Alkylbase_DNA_Glycosylase/TA"/>
</dbReference>
<evidence type="ECO:0000256" key="1">
    <source>
        <dbReference type="ARBA" id="ARBA00022763"/>
    </source>
</evidence>
<gene>
    <name evidence="3" type="ORF">RchiOBHm_Chr1g0355191</name>
</gene>
<keyword evidence="4" id="KW-1185">Reference proteome</keyword>
<evidence type="ECO:0000256" key="2">
    <source>
        <dbReference type="ARBA" id="ARBA00023204"/>
    </source>
</evidence>
<protein>
    <submittedName>
        <fullName evidence="3">Putative DNA-3-methyladenine glycosylase II</fullName>
        <ecNumber evidence="3">3.2.2.21</ecNumber>
    </submittedName>
</protein>
<comment type="caution">
    <text evidence="3">The sequence shown here is derived from an EMBL/GenBank/DDBJ whole genome shotgun (WGS) entry which is preliminary data.</text>
</comment>
<reference evidence="3 4" key="1">
    <citation type="journal article" date="2018" name="Nat. Genet.">
        <title>The Rosa genome provides new insights in the design of modern roses.</title>
        <authorList>
            <person name="Bendahmane M."/>
        </authorList>
    </citation>
    <scope>NUCLEOTIDE SEQUENCE [LARGE SCALE GENOMIC DNA]</scope>
    <source>
        <strain evidence="4">cv. Old Blush</strain>
    </source>
</reference>
<name>A0A2P6SHB6_ROSCH</name>
<evidence type="ECO:0000313" key="3">
    <source>
        <dbReference type="EMBL" id="PRQ58067.1"/>
    </source>
</evidence>
<dbReference type="GO" id="GO:0032131">
    <property type="term" value="F:alkylated DNA binding"/>
    <property type="evidence" value="ECO:0007669"/>
    <property type="project" value="TreeGrafter"/>
</dbReference>
<dbReference type="Proteomes" id="UP000238479">
    <property type="component" value="Chromosome 1"/>
</dbReference>
<dbReference type="InterPro" id="IPR011257">
    <property type="entry name" value="DNA_glycosylase"/>
</dbReference>
<dbReference type="GO" id="GO:0008725">
    <property type="term" value="F:DNA-3-methyladenine glycosylase activity"/>
    <property type="evidence" value="ECO:0007669"/>
    <property type="project" value="TreeGrafter"/>
</dbReference>
<sequence>MLIYTHFIQLCGGEACINSEGVLAQRAIQLRQIRISCLKASYLHHLAMKYQSGILSDAAIVNMDDKSFTMLTMVSGIGSWYVHIFMIFSLHRPDVLLVNDLGIRKGVQLLRWSTHVVADEKDDWVPRPFLWVPKSISIFHLFVF</sequence>
<keyword evidence="3" id="KW-0378">Hydrolase</keyword>
<organism evidence="3 4">
    <name type="scientific">Rosa chinensis</name>
    <name type="common">China rose</name>
    <dbReference type="NCBI Taxonomy" id="74649"/>
    <lineage>
        <taxon>Eukaryota</taxon>
        <taxon>Viridiplantae</taxon>
        <taxon>Streptophyta</taxon>
        <taxon>Embryophyta</taxon>
        <taxon>Tracheophyta</taxon>
        <taxon>Spermatophyta</taxon>
        <taxon>Magnoliopsida</taxon>
        <taxon>eudicotyledons</taxon>
        <taxon>Gunneridae</taxon>
        <taxon>Pentapetalae</taxon>
        <taxon>rosids</taxon>
        <taxon>fabids</taxon>
        <taxon>Rosales</taxon>
        <taxon>Rosaceae</taxon>
        <taxon>Rosoideae</taxon>
        <taxon>Rosoideae incertae sedis</taxon>
        <taxon>Rosa</taxon>
    </lineage>
</organism>
<dbReference type="GO" id="GO:0005634">
    <property type="term" value="C:nucleus"/>
    <property type="evidence" value="ECO:0007669"/>
    <property type="project" value="TreeGrafter"/>
</dbReference>
<dbReference type="EC" id="3.2.2.21" evidence="3"/>
<dbReference type="PANTHER" id="PTHR43003:SF5">
    <property type="entry name" value="DNA-3-METHYLADENINE GLYCOSYLASE"/>
    <property type="match status" value="1"/>
</dbReference>
<dbReference type="GO" id="GO:0006285">
    <property type="term" value="P:base-excision repair, AP site formation"/>
    <property type="evidence" value="ECO:0007669"/>
    <property type="project" value="TreeGrafter"/>
</dbReference>
<accession>A0A2P6SHB6</accession>
<evidence type="ECO:0000313" key="4">
    <source>
        <dbReference type="Proteomes" id="UP000238479"/>
    </source>
</evidence>
<dbReference type="SUPFAM" id="SSF48150">
    <property type="entry name" value="DNA-glycosylase"/>
    <property type="match status" value="1"/>
</dbReference>
<dbReference type="Gramene" id="PRQ58067">
    <property type="protein sequence ID" value="PRQ58067"/>
    <property type="gene ID" value="RchiOBHm_Chr1g0355191"/>
</dbReference>